<comment type="caution">
    <text evidence="1">The sequence shown here is derived from an EMBL/GenBank/DDBJ whole genome shotgun (WGS) entry which is preliminary data.</text>
</comment>
<accession>A0A2H3KNR1</accession>
<evidence type="ECO:0000313" key="1">
    <source>
        <dbReference type="EMBL" id="PDV99848.1"/>
    </source>
</evidence>
<dbReference type="Proteomes" id="UP000220922">
    <property type="component" value="Unassembled WGS sequence"/>
</dbReference>
<evidence type="ECO:0000313" key="2">
    <source>
        <dbReference type="Proteomes" id="UP000220922"/>
    </source>
</evidence>
<gene>
    <name evidence="1" type="ORF">A9Q02_01150</name>
</gene>
<dbReference type="AlphaFoldDB" id="A0A2H3KNR1"/>
<dbReference type="EMBL" id="LYXE01000063">
    <property type="protein sequence ID" value="PDV99848.1"/>
    <property type="molecule type" value="Genomic_DNA"/>
</dbReference>
<reference evidence="1 2" key="1">
    <citation type="submission" date="2016-05" db="EMBL/GenBank/DDBJ databases">
        <authorList>
            <person name="Lavstsen T."/>
            <person name="Jespersen J.S."/>
        </authorList>
    </citation>
    <scope>NUCLEOTIDE SEQUENCE [LARGE SCALE GENOMIC DNA]</scope>
    <source>
        <strain evidence="1 2">B7-9</strain>
    </source>
</reference>
<organism evidence="1 2">
    <name type="scientific">Candidatus Chloroploca asiatica</name>
    <dbReference type="NCBI Taxonomy" id="1506545"/>
    <lineage>
        <taxon>Bacteria</taxon>
        <taxon>Bacillati</taxon>
        <taxon>Chloroflexota</taxon>
        <taxon>Chloroflexia</taxon>
        <taxon>Chloroflexales</taxon>
        <taxon>Chloroflexineae</taxon>
        <taxon>Oscillochloridaceae</taxon>
        <taxon>Candidatus Chloroploca</taxon>
    </lineage>
</organism>
<keyword evidence="2" id="KW-1185">Reference proteome</keyword>
<name>A0A2H3KNR1_9CHLR</name>
<sequence>MRSALRLLLPILGTLAVVMILITPGTAQTIQQSGVQVPTNLIAESLDYATHLFGNPWDMDQYGDISHYLNESGQRRLIRDPQVSNGVFRGSSYSDAISGDGNAAFFPLFPGYIRESASDLLVLPINDLVGANAPIPSNLRCLYVALRSESPAANRLGPDVMRIFWFADRYLNRPEGAFGMTYMQLYPEAFANLPTPRWQVIQVDLANPPNGVTVGEAWTSRGQWQGLRIDPTAIAANVGFEVDWIRLTDCTPSEHTITWAPDAAVQALWLRPVGTTRDIRLTPVNGINGRASVDLQGVPPGRYQVGVGTLTTCCSQRSDQALQINQTPIGTFAVPSPASGNDYATLAGNAWDFRPGDGDATVIHFQLESPPPTATYDGDGMLLVTPSGPLPAGIDVAIKLNTPLPLDPNVYRYLTIDMETSWLVPWSNIPHGMIGRWIWSIQGTSGRPGFRCTIVGPDIPYDIGRQQIMIDLWDPESGMAEEWQGECPTGPLNWRTAPILELRFDPNENITEVADRITGGGPFTQRIRSIRLTNSNTVAAGTPYKVIMSLNKAPAAVQATFYYTTDRANPRQNLAARVGGGAVPLPDPTKSQVFLPVLSRPSTSSPPIPVENQLDFTWDTTGVNRGTYYLCADLFDATNGSVQCSLVPVIVQ</sequence>
<protein>
    <submittedName>
        <fullName evidence="1">Uncharacterized protein</fullName>
    </submittedName>
</protein>
<proteinExistence type="predicted"/>